<evidence type="ECO:0000313" key="2">
    <source>
        <dbReference type="Proteomes" id="UP001172386"/>
    </source>
</evidence>
<reference evidence="1" key="1">
    <citation type="submission" date="2022-10" db="EMBL/GenBank/DDBJ databases">
        <title>Culturing micro-colonial fungi from biological soil crusts in the Mojave desert and describing Neophaeococcomyces mojavensis, and introducing the new genera and species Taxawa tesnikishii.</title>
        <authorList>
            <person name="Kurbessoian T."/>
            <person name="Stajich J.E."/>
        </authorList>
    </citation>
    <scope>NUCLEOTIDE SEQUENCE</scope>
    <source>
        <strain evidence="1">JES_112</strain>
    </source>
</reference>
<proteinExistence type="predicted"/>
<sequence length="306" mass="32611">MATAAGTATAAAAAKRKIVVAGGNGFLGSRICKYAAARGWDVVSLSRSGEPTWSSVTSSPQAPSWSKSVNWIKGDILKPSTYVSHLEGTYAVVHTMGILLEADYKGVVSGKESPISGLRRAFSSTKKGSLRNPLERGEEGSKDDSIGVGEHDGQITYELMNRDSALSLATEAQAKGVSTFAYISAAAGAPILPARYITTKREAESMISSNFPSMRSLFFRPGFLYDSSRGFTMPIMAAGMVGNTVNEWLFRGTLTKVFGASVEKPLKADLVAEAVVEGIAEEEVRGVQQTKEIEALAAKAWRRGML</sequence>
<name>A0ACC3ABC1_9EURO</name>
<dbReference type="EMBL" id="JAPDRQ010000046">
    <property type="protein sequence ID" value="KAJ9658895.1"/>
    <property type="molecule type" value="Genomic_DNA"/>
</dbReference>
<accession>A0ACC3ABC1</accession>
<protein>
    <submittedName>
        <fullName evidence="1">Uncharacterized protein</fullName>
    </submittedName>
</protein>
<organism evidence="1 2">
    <name type="scientific">Neophaeococcomyces mojaviensis</name>
    <dbReference type="NCBI Taxonomy" id="3383035"/>
    <lineage>
        <taxon>Eukaryota</taxon>
        <taxon>Fungi</taxon>
        <taxon>Dikarya</taxon>
        <taxon>Ascomycota</taxon>
        <taxon>Pezizomycotina</taxon>
        <taxon>Eurotiomycetes</taxon>
        <taxon>Chaetothyriomycetidae</taxon>
        <taxon>Chaetothyriales</taxon>
        <taxon>Chaetothyriales incertae sedis</taxon>
        <taxon>Neophaeococcomyces</taxon>
    </lineage>
</organism>
<keyword evidence="2" id="KW-1185">Reference proteome</keyword>
<gene>
    <name evidence="1" type="ORF">H2198_003465</name>
</gene>
<comment type="caution">
    <text evidence="1">The sequence shown here is derived from an EMBL/GenBank/DDBJ whole genome shotgun (WGS) entry which is preliminary data.</text>
</comment>
<evidence type="ECO:0000313" key="1">
    <source>
        <dbReference type="EMBL" id="KAJ9658895.1"/>
    </source>
</evidence>
<dbReference type="Proteomes" id="UP001172386">
    <property type="component" value="Unassembled WGS sequence"/>
</dbReference>